<comment type="function">
    <text evidence="10 12">Specifically methylates the N3 position of the uracil ring of uridine 1498 (m3U1498) in 16S rRNA. Acts on the fully assembled 30S ribosomal subunit.</text>
</comment>
<evidence type="ECO:0000256" key="8">
    <source>
        <dbReference type="ARBA" id="ARBA00022679"/>
    </source>
</evidence>
<evidence type="ECO:0000256" key="2">
    <source>
        <dbReference type="ARBA" id="ARBA00005528"/>
    </source>
</evidence>
<dbReference type="EC" id="2.1.1.193" evidence="3 12"/>
<evidence type="ECO:0000256" key="1">
    <source>
        <dbReference type="ARBA" id="ARBA00004496"/>
    </source>
</evidence>
<proteinExistence type="inferred from homology"/>
<dbReference type="InterPro" id="IPR029028">
    <property type="entry name" value="Alpha/beta_knot_MTases"/>
</dbReference>
<dbReference type="InterPro" id="IPR046886">
    <property type="entry name" value="RsmE_MTase_dom"/>
</dbReference>
<dbReference type="GO" id="GO:0070042">
    <property type="term" value="F:rRNA (uridine-N3-)-methyltransferase activity"/>
    <property type="evidence" value="ECO:0007669"/>
    <property type="project" value="TreeGrafter"/>
</dbReference>
<keyword evidence="9 12" id="KW-0949">S-adenosyl-L-methionine</keyword>
<dbReference type="PIRSF" id="PIRSF015601">
    <property type="entry name" value="MTase_slr0722"/>
    <property type="match status" value="1"/>
</dbReference>
<evidence type="ECO:0000256" key="5">
    <source>
        <dbReference type="ARBA" id="ARBA00022490"/>
    </source>
</evidence>
<keyword evidence="7 12" id="KW-0489">Methyltransferase</keyword>
<dbReference type="InterPro" id="IPR006700">
    <property type="entry name" value="RsmE"/>
</dbReference>
<organism evidence="14 15">
    <name type="scientific">Candidatus Stercoripulliclostridium merdipullorum</name>
    <dbReference type="NCBI Taxonomy" id="2840952"/>
    <lineage>
        <taxon>Bacteria</taxon>
        <taxon>Bacillati</taxon>
        <taxon>Bacillota</taxon>
        <taxon>Clostridia</taxon>
        <taxon>Eubacteriales</taxon>
        <taxon>Candidatus Stercoripulliclostridium</taxon>
    </lineage>
</organism>
<dbReference type="InterPro" id="IPR015947">
    <property type="entry name" value="PUA-like_sf"/>
</dbReference>
<sequence length="234" mass="26037">MELKRFFLTSLEGTTATLTGEEFYHCVKVTRHKEGFLFVGCTGDGFDYTCRIVSIHPDRLIAEVLEREPNRTEPEGNVVLLQGLCKEFDFICQKAVELGVTEIVPFTSVRSNVDKFRRERLEKIIRDAAKQCGRAIVPFLRDPCDFGDAVRRIPDAYQKIMCYEEEVATPLASAVDDRKNLAMVIGSEGGFEAGEADLAREYGFTTVSLGKRILRAETAAVAALTLAMNALGEL</sequence>
<dbReference type="AlphaFoldDB" id="A0A9D1NCR6"/>
<dbReference type="Pfam" id="PF04452">
    <property type="entry name" value="Methyltrans_RNA"/>
    <property type="match status" value="1"/>
</dbReference>
<comment type="subcellular location">
    <subcellularLocation>
        <location evidence="1 12">Cytoplasm</location>
    </subcellularLocation>
</comment>
<dbReference type="SUPFAM" id="SSF75217">
    <property type="entry name" value="alpha/beta knot"/>
    <property type="match status" value="1"/>
</dbReference>
<evidence type="ECO:0000256" key="4">
    <source>
        <dbReference type="ARBA" id="ARBA00013673"/>
    </source>
</evidence>
<evidence type="ECO:0000256" key="7">
    <source>
        <dbReference type="ARBA" id="ARBA00022603"/>
    </source>
</evidence>
<keyword evidence="8 12" id="KW-0808">Transferase</keyword>
<evidence type="ECO:0000256" key="3">
    <source>
        <dbReference type="ARBA" id="ARBA00012328"/>
    </source>
</evidence>
<evidence type="ECO:0000256" key="6">
    <source>
        <dbReference type="ARBA" id="ARBA00022552"/>
    </source>
</evidence>
<dbReference type="Proteomes" id="UP000886891">
    <property type="component" value="Unassembled WGS sequence"/>
</dbReference>
<evidence type="ECO:0000256" key="10">
    <source>
        <dbReference type="ARBA" id="ARBA00025699"/>
    </source>
</evidence>
<evidence type="ECO:0000256" key="12">
    <source>
        <dbReference type="PIRNR" id="PIRNR015601"/>
    </source>
</evidence>
<dbReference type="GO" id="GO:0070475">
    <property type="term" value="P:rRNA base methylation"/>
    <property type="evidence" value="ECO:0007669"/>
    <property type="project" value="TreeGrafter"/>
</dbReference>
<keyword evidence="5 12" id="KW-0963">Cytoplasm</keyword>
<evidence type="ECO:0000313" key="15">
    <source>
        <dbReference type="Proteomes" id="UP000886891"/>
    </source>
</evidence>
<dbReference type="InterPro" id="IPR029026">
    <property type="entry name" value="tRNA_m1G_MTases_N"/>
</dbReference>
<dbReference type="SUPFAM" id="SSF88697">
    <property type="entry name" value="PUA domain-like"/>
    <property type="match status" value="1"/>
</dbReference>
<reference evidence="14" key="1">
    <citation type="submission" date="2020-10" db="EMBL/GenBank/DDBJ databases">
        <authorList>
            <person name="Gilroy R."/>
        </authorList>
    </citation>
    <scope>NUCLEOTIDE SEQUENCE</scope>
    <source>
        <strain evidence="14">23406</strain>
    </source>
</reference>
<accession>A0A9D1NCR6</accession>
<protein>
    <recommendedName>
        <fullName evidence="4 12">Ribosomal RNA small subunit methyltransferase E</fullName>
        <ecNumber evidence="3 12">2.1.1.193</ecNumber>
    </recommendedName>
</protein>
<dbReference type="Gene3D" id="3.40.1280.10">
    <property type="match status" value="1"/>
</dbReference>
<name>A0A9D1NCR6_9FIRM</name>
<keyword evidence="6 12" id="KW-0698">rRNA processing</keyword>
<comment type="catalytic activity">
    <reaction evidence="11 12">
        <text>uridine(1498) in 16S rRNA + S-adenosyl-L-methionine = N(3)-methyluridine(1498) in 16S rRNA + S-adenosyl-L-homocysteine + H(+)</text>
        <dbReference type="Rhea" id="RHEA:42920"/>
        <dbReference type="Rhea" id="RHEA-COMP:10283"/>
        <dbReference type="Rhea" id="RHEA-COMP:10284"/>
        <dbReference type="ChEBI" id="CHEBI:15378"/>
        <dbReference type="ChEBI" id="CHEBI:57856"/>
        <dbReference type="ChEBI" id="CHEBI:59789"/>
        <dbReference type="ChEBI" id="CHEBI:65315"/>
        <dbReference type="ChEBI" id="CHEBI:74502"/>
        <dbReference type="EC" id="2.1.1.193"/>
    </reaction>
</comment>
<feature type="domain" description="Ribosomal RNA small subunit methyltransferase E methyltransferase" evidence="13">
    <location>
        <begin position="77"/>
        <end position="227"/>
    </location>
</feature>
<gene>
    <name evidence="14" type="ORF">IAB14_06375</name>
</gene>
<dbReference type="GO" id="GO:0005737">
    <property type="term" value="C:cytoplasm"/>
    <property type="evidence" value="ECO:0007669"/>
    <property type="project" value="UniProtKB-SubCell"/>
</dbReference>
<dbReference type="PANTHER" id="PTHR30027">
    <property type="entry name" value="RIBOSOMAL RNA SMALL SUBUNIT METHYLTRANSFERASE E"/>
    <property type="match status" value="1"/>
</dbReference>
<evidence type="ECO:0000259" key="13">
    <source>
        <dbReference type="Pfam" id="PF04452"/>
    </source>
</evidence>
<dbReference type="CDD" id="cd18084">
    <property type="entry name" value="RsmE-like"/>
    <property type="match status" value="1"/>
</dbReference>
<evidence type="ECO:0000256" key="11">
    <source>
        <dbReference type="ARBA" id="ARBA00047944"/>
    </source>
</evidence>
<dbReference type="PANTHER" id="PTHR30027:SF3">
    <property type="entry name" value="16S RRNA (URACIL(1498)-N(3))-METHYLTRANSFERASE"/>
    <property type="match status" value="1"/>
</dbReference>
<reference evidence="14" key="2">
    <citation type="journal article" date="2021" name="PeerJ">
        <title>Extensive microbial diversity within the chicken gut microbiome revealed by metagenomics and culture.</title>
        <authorList>
            <person name="Gilroy R."/>
            <person name="Ravi A."/>
            <person name="Getino M."/>
            <person name="Pursley I."/>
            <person name="Horton D.L."/>
            <person name="Alikhan N.F."/>
            <person name="Baker D."/>
            <person name="Gharbi K."/>
            <person name="Hall N."/>
            <person name="Watson M."/>
            <person name="Adriaenssens E.M."/>
            <person name="Foster-Nyarko E."/>
            <person name="Jarju S."/>
            <person name="Secka A."/>
            <person name="Antonio M."/>
            <person name="Oren A."/>
            <person name="Chaudhuri R.R."/>
            <person name="La Ragione R."/>
            <person name="Hildebrand F."/>
            <person name="Pallen M.J."/>
        </authorList>
    </citation>
    <scope>NUCLEOTIDE SEQUENCE</scope>
    <source>
        <strain evidence="14">23406</strain>
    </source>
</reference>
<dbReference type="EMBL" id="DVOH01000052">
    <property type="protein sequence ID" value="HIV00719.1"/>
    <property type="molecule type" value="Genomic_DNA"/>
</dbReference>
<dbReference type="NCBIfam" id="TIGR00046">
    <property type="entry name" value="RsmE family RNA methyltransferase"/>
    <property type="match status" value="1"/>
</dbReference>
<comment type="similarity">
    <text evidence="2 12">Belongs to the RNA methyltransferase RsmE family.</text>
</comment>
<evidence type="ECO:0000256" key="9">
    <source>
        <dbReference type="ARBA" id="ARBA00022691"/>
    </source>
</evidence>
<evidence type="ECO:0000313" key="14">
    <source>
        <dbReference type="EMBL" id="HIV00719.1"/>
    </source>
</evidence>
<comment type="caution">
    <text evidence="14">The sequence shown here is derived from an EMBL/GenBank/DDBJ whole genome shotgun (WGS) entry which is preliminary data.</text>
</comment>